<sequence length="261" mass="29541">MKDISVILRMDWLTENGAMINCGDKTVSLRNSIGGQIVFQGDKYTQLEIGLELNSLKEVKIEEIPVVNKFQDVFPEELPGKANVVADALSRKSTENQPTEWEIPKELRKELEDAQILFIQGDVKGSIATMRIMDEMYSDLKYEIIRKQADDLFIQEEIKRIGEGADVDKDQERRNSHGARKREEEGGKERRREEAEGGGPPVQDPANRAPEPDQPVRGRLDQARRTGPGAKPDSAMMPAEGRLRHFRFTPGPWSGLDRTCR</sequence>
<accession>A0AAD8SVR5</accession>
<keyword evidence="3" id="KW-1185">Reference proteome</keyword>
<gene>
    <name evidence="2" type="ORF">QYE76_052635</name>
</gene>
<feature type="compositionally biased region" description="Basic and acidic residues" evidence="1">
    <location>
        <begin position="165"/>
        <end position="195"/>
    </location>
</feature>
<dbReference type="AlphaFoldDB" id="A0AAD8SVR5"/>
<evidence type="ECO:0000313" key="3">
    <source>
        <dbReference type="Proteomes" id="UP001231189"/>
    </source>
</evidence>
<dbReference type="Proteomes" id="UP001231189">
    <property type="component" value="Unassembled WGS sequence"/>
</dbReference>
<evidence type="ECO:0000256" key="1">
    <source>
        <dbReference type="SAM" id="MobiDB-lite"/>
    </source>
</evidence>
<dbReference type="Pfam" id="PF08284">
    <property type="entry name" value="RVP_2"/>
    <property type="match status" value="1"/>
</dbReference>
<dbReference type="EMBL" id="JAUUTY010000003">
    <property type="protein sequence ID" value="KAK1664476.1"/>
    <property type="molecule type" value="Genomic_DNA"/>
</dbReference>
<protein>
    <submittedName>
        <fullName evidence="2">Uncharacterized protein</fullName>
    </submittedName>
</protein>
<proteinExistence type="predicted"/>
<feature type="region of interest" description="Disordered" evidence="1">
    <location>
        <begin position="165"/>
        <end position="261"/>
    </location>
</feature>
<comment type="caution">
    <text evidence="2">The sequence shown here is derived from an EMBL/GenBank/DDBJ whole genome shotgun (WGS) entry which is preliminary data.</text>
</comment>
<feature type="compositionally biased region" description="Basic and acidic residues" evidence="1">
    <location>
        <begin position="210"/>
        <end position="224"/>
    </location>
</feature>
<evidence type="ECO:0000313" key="2">
    <source>
        <dbReference type="EMBL" id="KAK1664476.1"/>
    </source>
</evidence>
<reference evidence="2" key="1">
    <citation type="submission" date="2023-07" db="EMBL/GenBank/DDBJ databases">
        <title>A chromosome-level genome assembly of Lolium multiflorum.</title>
        <authorList>
            <person name="Chen Y."/>
            <person name="Copetti D."/>
            <person name="Kolliker R."/>
            <person name="Studer B."/>
        </authorList>
    </citation>
    <scope>NUCLEOTIDE SEQUENCE</scope>
    <source>
        <strain evidence="2">02402/16</strain>
        <tissue evidence="2">Leaf</tissue>
    </source>
</reference>
<name>A0AAD8SVR5_LOLMU</name>
<organism evidence="2 3">
    <name type="scientific">Lolium multiflorum</name>
    <name type="common">Italian ryegrass</name>
    <name type="synonym">Lolium perenne subsp. multiflorum</name>
    <dbReference type="NCBI Taxonomy" id="4521"/>
    <lineage>
        <taxon>Eukaryota</taxon>
        <taxon>Viridiplantae</taxon>
        <taxon>Streptophyta</taxon>
        <taxon>Embryophyta</taxon>
        <taxon>Tracheophyta</taxon>
        <taxon>Spermatophyta</taxon>
        <taxon>Magnoliopsida</taxon>
        <taxon>Liliopsida</taxon>
        <taxon>Poales</taxon>
        <taxon>Poaceae</taxon>
        <taxon>BOP clade</taxon>
        <taxon>Pooideae</taxon>
        <taxon>Poodae</taxon>
        <taxon>Poeae</taxon>
        <taxon>Poeae Chloroplast Group 2 (Poeae type)</taxon>
        <taxon>Loliodinae</taxon>
        <taxon>Loliinae</taxon>
        <taxon>Lolium</taxon>
    </lineage>
</organism>